<dbReference type="Proteomes" id="UP001164705">
    <property type="component" value="Chromosome"/>
</dbReference>
<sequence length="92" mass="9257">MTNANGNSLAYSIDGGTTFSNSPVFTGLTAGNYDVVVEYTLGSSAACTTVPQTITIAGASPITGTATLTTPYTCTTNGTITVTGVSRRIIAL</sequence>
<dbReference type="KEGG" id="lnu:N7U66_21080"/>
<proteinExistence type="predicted"/>
<dbReference type="RefSeq" id="WP_267676807.1">
    <property type="nucleotide sequence ID" value="NZ_CP113088.1"/>
</dbReference>
<evidence type="ECO:0008006" key="3">
    <source>
        <dbReference type="Google" id="ProtNLM"/>
    </source>
</evidence>
<dbReference type="AlphaFoldDB" id="A0A9E8MV84"/>
<organism evidence="1 2">
    <name type="scientific">Lacinutrix neustonica</name>
    <dbReference type="NCBI Taxonomy" id="2980107"/>
    <lineage>
        <taxon>Bacteria</taxon>
        <taxon>Pseudomonadati</taxon>
        <taxon>Bacteroidota</taxon>
        <taxon>Flavobacteriia</taxon>
        <taxon>Flavobacteriales</taxon>
        <taxon>Flavobacteriaceae</taxon>
        <taxon>Lacinutrix</taxon>
    </lineage>
</organism>
<keyword evidence="2" id="KW-1185">Reference proteome</keyword>
<protein>
    <recommendedName>
        <fullName evidence="3">SprB repeat-containing protein</fullName>
    </recommendedName>
</protein>
<gene>
    <name evidence="1" type="ORF">N7U66_21080</name>
</gene>
<evidence type="ECO:0000313" key="2">
    <source>
        <dbReference type="Proteomes" id="UP001164705"/>
    </source>
</evidence>
<accession>A0A9E8MV84</accession>
<name>A0A9E8MV84_9FLAO</name>
<reference evidence="1" key="1">
    <citation type="submission" date="2022-11" db="EMBL/GenBank/DDBJ databases">
        <title>Lacinutrix neustonica HL-RS19T sp. nov., isolated from the surface microlayer sample of brackish Lake Shihwa.</title>
        <authorList>
            <person name="Choi J.Y."/>
            <person name="Hwang C.Y."/>
        </authorList>
    </citation>
    <scope>NUCLEOTIDE SEQUENCE</scope>
    <source>
        <strain evidence="1">HL-RS19</strain>
    </source>
</reference>
<evidence type="ECO:0000313" key="1">
    <source>
        <dbReference type="EMBL" id="WAC02212.1"/>
    </source>
</evidence>
<dbReference type="EMBL" id="CP113088">
    <property type="protein sequence ID" value="WAC02212.1"/>
    <property type="molecule type" value="Genomic_DNA"/>
</dbReference>